<name>A0ACC3A7B9_9EURO</name>
<reference evidence="1" key="1">
    <citation type="submission" date="2022-10" db="EMBL/GenBank/DDBJ databases">
        <title>Culturing micro-colonial fungi from biological soil crusts in the Mojave desert and describing Neophaeococcomyces mojavensis, and introducing the new genera and species Taxawa tesnikishii.</title>
        <authorList>
            <person name="Kurbessoian T."/>
            <person name="Stajich J.E."/>
        </authorList>
    </citation>
    <scope>NUCLEOTIDE SEQUENCE</scope>
    <source>
        <strain evidence="1">JES_112</strain>
    </source>
</reference>
<sequence length="248" mass="27836">MKRVRTKSSDIAGNMDPPKRNKEGSPKGRDSPGSPKEKFIDGSDKENTQFYLRIVSHGRANGPLNDPEDGEEMLKFSVRDVPNPPAKLRKNYTGLSPRMRKEIFSDKIARNKYDTIVTEMEKMMQSMETAVAYDDAHKDEVDEPAATTLIISIQCEEGKHRSVSYAEELGQSAKRKDWAISIEHRDLGVGQADGGLDEDDSEEPTSPINGKPKESIKIRKKKDKHLKKARNQRLQVEIADSGAEDGFH</sequence>
<keyword evidence="2" id="KW-1185">Reference proteome</keyword>
<proteinExistence type="predicted"/>
<dbReference type="EMBL" id="JAPDRQ010000076">
    <property type="protein sequence ID" value="KAJ9656531.1"/>
    <property type="molecule type" value="Genomic_DNA"/>
</dbReference>
<organism evidence="1 2">
    <name type="scientific">Neophaeococcomyces mojaviensis</name>
    <dbReference type="NCBI Taxonomy" id="3383035"/>
    <lineage>
        <taxon>Eukaryota</taxon>
        <taxon>Fungi</taxon>
        <taxon>Dikarya</taxon>
        <taxon>Ascomycota</taxon>
        <taxon>Pezizomycotina</taxon>
        <taxon>Eurotiomycetes</taxon>
        <taxon>Chaetothyriomycetidae</taxon>
        <taxon>Chaetothyriales</taxon>
        <taxon>Chaetothyriales incertae sedis</taxon>
        <taxon>Neophaeococcomyces</taxon>
    </lineage>
</organism>
<accession>A0ACC3A7B9</accession>
<gene>
    <name evidence="1" type="ORF">H2198_004880</name>
</gene>
<evidence type="ECO:0000313" key="2">
    <source>
        <dbReference type="Proteomes" id="UP001172386"/>
    </source>
</evidence>
<dbReference type="Proteomes" id="UP001172386">
    <property type="component" value="Unassembled WGS sequence"/>
</dbReference>
<evidence type="ECO:0000313" key="1">
    <source>
        <dbReference type="EMBL" id="KAJ9656531.1"/>
    </source>
</evidence>
<comment type="caution">
    <text evidence="1">The sequence shown here is derived from an EMBL/GenBank/DDBJ whole genome shotgun (WGS) entry which is preliminary data.</text>
</comment>
<protein>
    <submittedName>
        <fullName evidence="1">Uncharacterized protein</fullName>
    </submittedName>
</protein>